<gene>
    <name evidence="10" type="primary">RIM11_3</name>
    <name evidence="10" type="ORF">HK100_010472</name>
</gene>
<accession>A0AAD5X9U0</accession>
<keyword evidence="7" id="KW-0067">ATP-binding</keyword>
<evidence type="ECO:0000256" key="1">
    <source>
        <dbReference type="ARBA" id="ARBA00004123"/>
    </source>
</evidence>
<keyword evidence="11" id="KW-1185">Reference proteome</keyword>
<evidence type="ECO:0000256" key="5">
    <source>
        <dbReference type="ARBA" id="ARBA00022741"/>
    </source>
</evidence>
<dbReference type="Gene3D" id="1.10.510.10">
    <property type="entry name" value="Transferase(Phosphotransferase) domain 1"/>
    <property type="match status" value="1"/>
</dbReference>
<evidence type="ECO:0000256" key="6">
    <source>
        <dbReference type="ARBA" id="ARBA00022777"/>
    </source>
</evidence>
<dbReference type="SUPFAM" id="SSF56112">
    <property type="entry name" value="Protein kinase-like (PK-like)"/>
    <property type="match status" value="1"/>
</dbReference>
<dbReference type="Pfam" id="PF00069">
    <property type="entry name" value="Pkinase"/>
    <property type="match status" value="1"/>
</dbReference>
<evidence type="ECO:0000259" key="9">
    <source>
        <dbReference type="PROSITE" id="PS50011"/>
    </source>
</evidence>
<protein>
    <submittedName>
        <fullName evidence="10">Regulator of ime2</fullName>
    </submittedName>
</protein>
<dbReference type="Proteomes" id="UP001211907">
    <property type="component" value="Unassembled WGS sequence"/>
</dbReference>
<comment type="similarity">
    <text evidence="2">Belongs to the protein kinase superfamily. CMGC Ser/Thr protein kinase family. GSK-3 subfamily.</text>
</comment>
<dbReference type="InterPro" id="IPR011009">
    <property type="entry name" value="Kinase-like_dom_sf"/>
</dbReference>
<evidence type="ECO:0000256" key="2">
    <source>
        <dbReference type="ARBA" id="ARBA00005527"/>
    </source>
</evidence>
<dbReference type="GO" id="GO:0004712">
    <property type="term" value="F:protein serine/threonine/tyrosine kinase activity"/>
    <property type="evidence" value="ECO:0007669"/>
    <property type="project" value="TreeGrafter"/>
</dbReference>
<organism evidence="10 11">
    <name type="scientific">Physocladia obscura</name>
    <dbReference type="NCBI Taxonomy" id="109957"/>
    <lineage>
        <taxon>Eukaryota</taxon>
        <taxon>Fungi</taxon>
        <taxon>Fungi incertae sedis</taxon>
        <taxon>Chytridiomycota</taxon>
        <taxon>Chytridiomycota incertae sedis</taxon>
        <taxon>Chytridiomycetes</taxon>
        <taxon>Chytridiales</taxon>
        <taxon>Chytriomycetaceae</taxon>
        <taxon>Physocladia</taxon>
    </lineage>
</organism>
<evidence type="ECO:0000256" key="3">
    <source>
        <dbReference type="ARBA" id="ARBA00022527"/>
    </source>
</evidence>
<dbReference type="GO" id="GO:0030154">
    <property type="term" value="P:cell differentiation"/>
    <property type="evidence" value="ECO:0007669"/>
    <property type="project" value="TreeGrafter"/>
</dbReference>
<name>A0AAD5X9U0_9FUNG</name>
<dbReference type="EMBL" id="JADGJH010005794">
    <property type="protein sequence ID" value="KAJ3079241.1"/>
    <property type="molecule type" value="Genomic_DNA"/>
</dbReference>
<evidence type="ECO:0000256" key="8">
    <source>
        <dbReference type="ARBA" id="ARBA00023242"/>
    </source>
</evidence>
<dbReference type="GO" id="GO:0007165">
    <property type="term" value="P:signal transduction"/>
    <property type="evidence" value="ECO:0007669"/>
    <property type="project" value="TreeGrafter"/>
</dbReference>
<keyword evidence="4" id="KW-0808">Transferase</keyword>
<dbReference type="InterPro" id="IPR000719">
    <property type="entry name" value="Prot_kinase_dom"/>
</dbReference>
<dbReference type="GO" id="GO:0005524">
    <property type="term" value="F:ATP binding"/>
    <property type="evidence" value="ECO:0007669"/>
    <property type="project" value="UniProtKB-KW"/>
</dbReference>
<feature type="domain" description="Protein kinase" evidence="9">
    <location>
        <begin position="1"/>
        <end position="154"/>
    </location>
</feature>
<dbReference type="PANTHER" id="PTHR24057">
    <property type="entry name" value="GLYCOGEN SYNTHASE KINASE-3 ALPHA"/>
    <property type="match status" value="1"/>
</dbReference>
<dbReference type="SMART" id="SM00220">
    <property type="entry name" value="S_TKc"/>
    <property type="match status" value="1"/>
</dbReference>
<keyword evidence="6" id="KW-0418">Kinase</keyword>
<reference evidence="10" key="1">
    <citation type="submission" date="2020-05" db="EMBL/GenBank/DDBJ databases">
        <title>Phylogenomic resolution of chytrid fungi.</title>
        <authorList>
            <person name="Stajich J.E."/>
            <person name="Amses K."/>
            <person name="Simmons R."/>
            <person name="Seto K."/>
            <person name="Myers J."/>
            <person name="Bonds A."/>
            <person name="Quandt C.A."/>
            <person name="Barry K."/>
            <person name="Liu P."/>
            <person name="Grigoriev I."/>
            <person name="Longcore J.E."/>
            <person name="James T.Y."/>
        </authorList>
    </citation>
    <scope>NUCLEOTIDE SEQUENCE</scope>
    <source>
        <strain evidence="10">JEL0513</strain>
    </source>
</reference>
<sequence>LLDPNTGILKLCDFGSAKILVAGEPNVSYICSRYYRAPELIFGSTNYGVTIDVWSTGCVMAELILGQPLFPGESGVDQLVEIIKVLGTPSREQIKAMNQNYTEYKFPQIKPCSWAKVFRSRTTTPESIDLLGKLLEYTPTVRLTAVEGMAHEFFDELRKEETKLITGKELPNLFDFSPLELSIKPELNRKLVPPHAEPALRAKGIELETFKPIKIEHAVLN</sequence>
<keyword evidence="5" id="KW-0547">Nucleotide-binding</keyword>
<keyword evidence="8" id="KW-0539">Nucleus</keyword>
<dbReference type="PANTHER" id="PTHR24057:SF0">
    <property type="entry name" value="PROTEIN KINASE SHAGGY-RELATED"/>
    <property type="match status" value="1"/>
</dbReference>
<proteinExistence type="inferred from homology"/>
<evidence type="ECO:0000313" key="11">
    <source>
        <dbReference type="Proteomes" id="UP001211907"/>
    </source>
</evidence>
<comment type="caution">
    <text evidence="10">The sequence shown here is derived from an EMBL/GenBank/DDBJ whole genome shotgun (WGS) entry which is preliminary data.</text>
</comment>
<comment type="subcellular location">
    <subcellularLocation>
        <location evidence="1">Nucleus</location>
    </subcellularLocation>
</comment>
<dbReference type="GO" id="GO:0004674">
    <property type="term" value="F:protein serine/threonine kinase activity"/>
    <property type="evidence" value="ECO:0007669"/>
    <property type="project" value="UniProtKB-KW"/>
</dbReference>
<keyword evidence="3" id="KW-0723">Serine/threonine-protein kinase</keyword>
<dbReference type="PROSITE" id="PS50011">
    <property type="entry name" value="PROTEIN_KINASE_DOM"/>
    <property type="match status" value="1"/>
</dbReference>
<feature type="non-terminal residue" evidence="10">
    <location>
        <position position="1"/>
    </location>
</feature>
<dbReference type="GO" id="GO:0005634">
    <property type="term" value="C:nucleus"/>
    <property type="evidence" value="ECO:0007669"/>
    <property type="project" value="UniProtKB-SubCell"/>
</dbReference>
<evidence type="ECO:0000256" key="7">
    <source>
        <dbReference type="ARBA" id="ARBA00022840"/>
    </source>
</evidence>
<evidence type="ECO:0000256" key="4">
    <source>
        <dbReference type="ARBA" id="ARBA00022679"/>
    </source>
</evidence>
<evidence type="ECO:0000313" key="10">
    <source>
        <dbReference type="EMBL" id="KAJ3079241.1"/>
    </source>
</evidence>
<dbReference type="FunFam" id="1.10.510.10:FF:000624">
    <property type="entry name" value="Mitogen-activated protein kinase"/>
    <property type="match status" value="1"/>
</dbReference>
<dbReference type="InterPro" id="IPR050591">
    <property type="entry name" value="GSK-3"/>
</dbReference>
<dbReference type="AlphaFoldDB" id="A0AAD5X9U0"/>
<dbReference type="GO" id="GO:0005737">
    <property type="term" value="C:cytoplasm"/>
    <property type="evidence" value="ECO:0007669"/>
    <property type="project" value="TreeGrafter"/>
</dbReference>